<evidence type="ECO:0000313" key="3">
    <source>
        <dbReference type="Proteomes" id="UP000544090"/>
    </source>
</evidence>
<accession>A0A7X6K7P2</accession>
<evidence type="ECO:0000259" key="1">
    <source>
        <dbReference type="PROSITE" id="PS51186"/>
    </source>
</evidence>
<dbReference type="SUPFAM" id="SSF55729">
    <property type="entry name" value="Acyl-CoA N-acyltransferases (Nat)"/>
    <property type="match status" value="1"/>
</dbReference>
<dbReference type="InterPro" id="IPR016181">
    <property type="entry name" value="Acyl_CoA_acyltransferase"/>
</dbReference>
<keyword evidence="3" id="KW-1185">Reference proteome</keyword>
<dbReference type="InterPro" id="IPR000182">
    <property type="entry name" value="GNAT_dom"/>
</dbReference>
<name>A0A7X6K7P2_9MICC</name>
<dbReference type="PANTHER" id="PTHR43328:SF1">
    <property type="entry name" value="N-ACETYLTRANSFERASE DOMAIN-CONTAINING PROTEIN"/>
    <property type="match status" value="1"/>
</dbReference>
<evidence type="ECO:0000313" key="2">
    <source>
        <dbReference type="EMBL" id="NKX56646.1"/>
    </source>
</evidence>
<dbReference type="Proteomes" id="UP000544090">
    <property type="component" value="Unassembled WGS sequence"/>
</dbReference>
<comment type="caution">
    <text evidence="2">The sequence shown here is derived from an EMBL/GenBank/DDBJ whole genome shotgun (WGS) entry which is preliminary data.</text>
</comment>
<dbReference type="AlphaFoldDB" id="A0A7X6K7P2"/>
<dbReference type="PROSITE" id="PS51186">
    <property type="entry name" value="GNAT"/>
    <property type="match status" value="1"/>
</dbReference>
<protein>
    <submittedName>
        <fullName evidence="2">GNAT family N-acetyltransferase</fullName>
    </submittedName>
</protein>
<keyword evidence="2" id="KW-0808">Transferase</keyword>
<dbReference type="EMBL" id="JAAZSQ010000029">
    <property type="protein sequence ID" value="NKX56646.1"/>
    <property type="molecule type" value="Genomic_DNA"/>
</dbReference>
<reference evidence="2 3" key="1">
    <citation type="submission" date="2020-04" db="EMBL/GenBank/DDBJ databases">
        <title>Arthrobacter sp. nov.</title>
        <authorList>
            <person name="Liu S."/>
        </authorList>
    </citation>
    <scope>NUCLEOTIDE SEQUENCE [LARGE SCALE GENOMIC DNA]</scope>
    <source>
        <strain evidence="2 3">E918</strain>
    </source>
</reference>
<gene>
    <name evidence="2" type="ORF">HGG74_19405</name>
</gene>
<dbReference type="GO" id="GO:0016747">
    <property type="term" value="F:acyltransferase activity, transferring groups other than amino-acyl groups"/>
    <property type="evidence" value="ECO:0007669"/>
    <property type="project" value="InterPro"/>
</dbReference>
<dbReference type="Gene3D" id="3.40.630.30">
    <property type="match status" value="1"/>
</dbReference>
<dbReference type="Pfam" id="PF13302">
    <property type="entry name" value="Acetyltransf_3"/>
    <property type="match status" value="1"/>
</dbReference>
<proteinExistence type="predicted"/>
<sequence>MPSIERSAVIELRPVEPADLDKFFEYQQDPEANQMAAFSARNPADRGVFDHYWQSLLNDKSVIVRTVTADGEVVGNLVVFRVDGVPELNYWTAKSHWGHGITSAAVELFLREFTERPIRARVVKDNLGSIKILEKAGFRRIGQVQDFANARAAVVTEEILELT</sequence>
<dbReference type="RefSeq" id="WP_168489057.1">
    <property type="nucleotide sequence ID" value="NZ_JAAZSQ010000029.1"/>
</dbReference>
<dbReference type="PANTHER" id="PTHR43328">
    <property type="entry name" value="ACETYLTRANSFERASE-RELATED"/>
    <property type="match status" value="1"/>
</dbReference>
<feature type="domain" description="N-acetyltransferase" evidence="1">
    <location>
        <begin position="10"/>
        <end position="161"/>
    </location>
</feature>
<organism evidence="2 3">
    <name type="scientific">Arthrobacter mobilis</name>
    <dbReference type="NCBI Taxonomy" id="2724944"/>
    <lineage>
        <taxon>Bacteria</taxon>
        <taxon>Bacillati</taxon>
        <taxon>Actinomycetota</taxon>
        <taxon>Actinomycetes</taxon>
        <taxon>Micrococcales</taxon>
        <taxon>Micrococcaceae</taxon>
        <taxon>Arthrobacter</taxon>
    </lineage>
</organism>